<evidence type="ECO:0000256" key="4">
    <source>
        <dbReference type="ARBA" id="ARBA00023157"/>
    </source>
</evidence>
<dbReference type="PANTHER" id="PTHR24264:SF54">
    <property type="entry name" value="PEPTIDASE S1 DOMAIN-CONTAINING PROTEIN"/>
    <property type="match status" value="1"/>
</dbReference>
<dbReference type="SUPFAM" id="SSF50494">
    <property type="entry name" value="Trypsin-like serine proteases"/>
    <property type="match status" value="1"/>
</dbReference>
<dbReference type="PROSITE" id="PS00135">
    <property type="entry name" value="TRYPSIN_SER"/>
    <property type="match status" value="1"/>
</dbReference>
<dbReference type="PROSITE" id="PS50240">
    <property type="entry name" value="TRYPSIN_DOM"/>
    <property type="match status" value="1"/>
</dbReference>
<dbReference type="KEGG" id="pmrn:116945960"/>
<dbReference type="AlphaFoldDB" id="A0AAJ7X038"/>
<dbReference type="Pfam" id="PF00089">
    <property type="entry name" value="Trypsin"/>
    <property type="match status" value="1"/>
</dbReference>
<evidence type="ECO:0000313" key="8">
    <source>
        <dbReference type="RefSeq" id="XP_032816574.1"/>
    </source>
</evidence>
<dbReference type="InterPro" id="IPR043504">
    <property type="entry name" value="Peptidase_S1_PA_chymotrypsin"/>
</dbReference>
<proteinExistence type="inferred from homology"/>
<gene>
    <name evidence="8" type="primary">LOC116945960</name>
</gene>
<dbReference type="InterPro" id="IPR001254">
    <property type="entry name" value="Trypsin_dom"/>
</dbReference>
<keyword evidence="3" id="KW-0720">Serine protease</keyword>
<organism evidence="7 8">
    <name type="scientific">Petromyzon marinus</name>
    <name type="common">Sea lamprey</name>
    <dbReference type="NCBI Taxonomy" id="7757"/>
    <lineage>
        <taxon>Eukaryota</taxon>
        <taxon>Metazoa</taxon>
        <taxon>Chordata</taxon>
        <taxon>Craniata</taxon>
        <taxon>Vertebrata</taxon>
        <taxon>Cyclostomata</taxon>
        <taxon>Hyperoartia</taxon>
        <taxon>Petromyzontiformes</taxon>
        <taxon>Petromyzontidae</taxon>
        <taxon>Petromyzon</taxon>
    </lineage>
</organism>
<evidence type="ECO:0000256" key="1">
    <source>
        <dbReference type="ARBA" id="ARBA00022670"/>
    </source>
</evidence>
<dbReference type="InterPro" id="IPR033116">
    <property type="entry name" value="TRYPSIN_SER"/>
</dbReference>
<dbReference type="GO" id="GO:0005615">
    <property type="term" value="C:extracellular space"/>
    <property type="evidence" value="ECO:0007669"/>
    <property type="project" value="TreeGrafter"/>
</dbReference>
<sequence length="186" mass="20041">MKAVPSRRRISRSSDCTRTPSNCARADFLAPPPRNHILSCAMRLTVNLICLPSRGERLPDDYTMILTGYGMDSATGVPPALKQARMKHISLDRCLGLLGSNVRANGGHICAGYMEGGADACNGDSGGPLVAPRGDKWALFGLVSWGMACGTAPGVYTEISHYTDWIREKMGSDWNDAVLCNPWLGL</sequence>
<dbReference type="InterPro" id="IPR050127">
    <property type="entry name" value="Serine_Proteases_S1"/>
</dbReference>
<reference evidence="8" key="1">
    <citation type="submission" date="2025-08" db="UniProtKB">
        <authorList>
            <consortium name="RefSeq"/>
        </authorList>
    </citation>
    <scope>IDENTIFICATION</scope>
    <source>
        <tissue evidence="8">Sperm</tissue>
    </source>
</reference>
<dbReference type="GO" id="GO:0006508">
    <property type="term" value="P:proteolysis"/>
    <property type="evidence" value="ECO:0007669"/>
    <property type="project" value="UniProtKB-KW"/>
</dbReference>
<dbReference type="RefSeq" id="XP_032816574.1">
    <property type="nucleotide sequence ID" value="XM_032960683.1"/>
</dbReference>
<feature type="domain" description="Peptidase S1" evidence="6">
    <location>
        <begin position="29"/>
        <end position="171"/>
    </location>
</feature>
<dbReference type="FunFam" id="2.40.10.10:FF:000002">
    <property type="entry name" value="Transmembrane protease serine"/>
    <property type="match status" value="1"/>
</dbReference>
<dbReference type="Gene3D" id="2.40.10.10">
    <property type="entry name" value="Trypsin-like serine proteases"/>
    <property type="match status" value="1"/>
</dbReference>
<evidence type="ECO:0000256" key="3">
    <source>
        <dbReference type="ARBA" id="ARBA00022825"/>
    </source>
</evidence>
<keyword evidence="2" id="KW-0378">Hydrolase</keyword>
<protein>
    <submittedName>
        <fullName evidence="8">Transmembrane protease serine 11F-like isoform X1</fullName>
    </submittedName>
</protein>
<evidence type="ECO:0000256" key="5">
    <source>
        <dbReference type="ARBA" id="ARBA00024195"/>
    </source>
</evidence>
<evidence type="ECO:0000256" key="2">
    <source>
        <dbReference type="ARBA" id="ARBA00022801"/>
    </source>
</evidence>
<dbReference type="SMART" id="SM00020">
    <property type="entry name" value="Tryp_SPc"/>
    <property type="match status" value="1"/>
</dbReference>
<dbReference type="GO" id="GO:0004252">
    <property type="term" value="F:serine-type endopeptidase activity"/>
    <property type="evidence" value="ECO:0007669"/>
    <property type="project" value="InterPro"/>
</dbReference>
<accession>A0AAJ7X038</accession>
<keyword evidence="4" id="KW-1015">Disulfide bond</keyword>
<evidence type="ECO:0000259" key="6">
    <source>
        <dbReference type="PROSITE" id="PS50240"/>
    </source>
</evidence>
<name>A0AAJ7X038_PETMA</name>
<keyword evidence="1" id="KW-0645">Protease</keyword>
<keyword evidence="7" id="KW-1185">Reference proteome</keyword>
<dbReference type="PANTHER" id="PTHR24264">
    <property type="entry name" value="TRYPSIN-RELATED"/>
    <property type="match status" value="1"/>
</dbReference>
<dbReference type="InterPro" id="IPR009003">
    <property type="entry name" value="Peptidase_S1_PA"/>
</dbReference>
<evidence type="ECO:0000313" key="7">
    <source>
        <dbReference type="Proteomes" id="UP001318040"/>
    </source>
</evidence>
<comment type="similarity">
    <text evidence="5">Belongs to the peptidase S1 family. CLIP subfamily.</text>
</comment>
<dbReference type="CDD" id="cd00190">
    <property type="entry name" value="Tryp_SPc"/>
    <property type="match status" value="1"/>
</dbReference>
<dbReference type="Proteomes" id="UP001318040">
    <property type="component" value="Chromosome 25"/>
</dbReference>